<dbReference type="RefSeq" id="WP_252622991.1">
    <property type="nucleotide sequence ID" value="NZ_CP099490.1"/>
</dbReference>
<keyword evidence="2" id="KW-1185">Reference proteome</keyword>
<gene>
    <name evidence="1" type="ORF">NF557_06980</name>
</gene>
<accession>A0ABY4YMA9</accession>
<name>A0ABY4YMA9_9MICO</name>
<proteinExistence type="predicted"/>
<dbReference type="InterPro" id="IPR036388">
    <property type="entry name" value="WH-like_DNA-bd_sf"/>
</dbReference>
<organism evidence="1 2">
    <name type="scientific">Ornithinimicrobium cryptoxanthini</name>
    <dbReference type="NCBI Taxonomy" id="2934161"/>
    <lineage>
        <taxon>Bacteria</taxon>
        <taxon>Bacillati</taxon>
        <taxon>Actinomycetota</taxon>
        <taxon>Actinomycetes</taxon>
        <taxon>Micrococcales</taxon>
        <taxon>Ornithinimicrobiaceae</taxon>
        <taxon>Ornithinimicrobium</taxon>
    </lineage>
</organism>
<dbReference type="EMBL" id="CP099490">
    <property type="protein sequence ID" value="USQ77640.1"/>
    <property type="molecule type" value="Genomic_DNA"/>
</dbReference>
<evidence type="ECO:0000313" key="2">
    <source>
        <dbReference type="Proteomes" id="UP001056535"/>
    </source>
</evidence>
<dbReference type="Gene3D" id="1.10.10.10">
    <property type="entry name" value="Winged helix-like DNA-binding domain superfamily/Winged helix DNA-binding domain"/>
    <property type="match status" value="1"/>
</dbReference>
<protein>
    <submittedName>
        <fullName evidence="1">Transcriptional regulator</fullName>
    </submittedName>
</protein>
<dbReference type="InterPro" id="IPR036390">
    <property type="entry name" value="WH_DNA-bd_sf"/>
</dbReference>
<sequence>MVADSDFDKAVAGIGSLTEPARRELYRYVCSRDDSVGREEAAAATGLSHHRAKFHLDRLAADGLLEVDYRRLGERTGPGAGRPAKVYRRSNAELAVSLPERDYELVGRLLAAAIEASAQSGRPVLDALGEVAAEHGRRLAAGLGVQASAPELVDRVLALLSEHGYEPREESRSITLENCPFHTLSQEHTSLVCGMNHAMLEGFTQELQPPCLRAELEPAPGRCCVVLHAQEPAASGSAD</sequence>
<reference evidence="1" key="1">
    <citation type="submission" date="2022-06" db="EMBL/GenBank/DDBJ databases">
        <title>Ornithinimicrobium JY.X270.</title>
        <authorList>
            <person name="Huang Y."/>
        </authorList>
    </citation>
    <scope>NUCLEOTIDE SEQUENCE</scope>
    <source>
        <strain evidence="1">JY.X270</strain>
    </source>
</reference>
<evidence type="ECO:0000313" key="1">
    <source>
        <dbReference type="EMBL" id="USQ77640.1"/>
    </source>
</evidence>
<dbReference type="Proteomes" id="UP001056535">
    <property type="component" value="Chromosome"/>
</dbReference>
<dbReference type="SUPFAM" id="SSF46785">
    <property type="entry name" value="Winged helix' DNA-binding domain"/>
    <property type="match status" value="1"/>
</dbReference>